<feature type="repeat" description="WD" evidence="3">
    <location>
        <begin position="145"/>
        <end position="180"/>
    </location>
</feature>
<evidence type="ECO:0000313" key="4">
    <source>
        <dbReference type="EMBL" id="KAG0273174.1"/>
    </source>
</evidence>
<dbReference type="InterPro" id="IPR001680">
    <property type="entry name" value="WD40_rpt"/>
</dbReference>
<dbReference type="SUPFAM" id="SSF50978">
    <property type="entry name" value="WD40 repeat-like"/>
    <property type="match status" value="1"/>
</dbReference>
<feature type="repeat" description="WD" evidence="3">
    <location>
        <begin position="61"/>
        <end position="97"/>
    </location>
</feature>
<dbReference type="PANTHER" id="PTHR19846">
    <property type="entry name" value="WD40 REPEAT PROTEIN"/>
    <property type="match status" value="1"/>
</dbReference>
<comment type="caution">
    <text evidence="4">The sequence shown here is derived from an EMBL/GenBank/DDBJ whole genome shotgun (WGS) entry which is preliminary data.</text>
</comment>
<feature type="repeat" description="WD" evidence="3">
    <location>
        <begin position="103"/>
        <end position="144"/>
    </location>
</feature>
<dbReference type="PROSITE" id="PS00678">
    <property type="entry name" value="WD_REPEATS_1"/>
    <property type="match status" value="3"/>
</dbReference>
<dbReference type="PROSITE" id="PS50082">
    <property type="entry name" value="WD_REPEATS_2"/>
    <property type="match status" value="4"/>
</dbReference>
<dbReference type="PANTHER" id="PTHR19846:SF0">
    <property type="entry name" value="PRE-MRNA PROCESSING FACTOR 4"/>
    <property type="match status" value="1"/>
</dbReference>
<name>A0ABQ7JHP5_9FUNG</name>
<gene>
    <name evidence="4" type="ORF">BGZ96_004985</name>
</gene>
<sequence length="276" mass="29272">MRATVRLWDTQTGAPGPVLSGHTDAVISVVFSPNGEQLASGSKDKTVRLWNAQTGEAGAILSGHTDSVTSVAYSPNGQQICSASRDDTVRLWDAQTGAPGAILSGHTSDVTSVLYSPNGQQIVSSSDDQTVRLWDAQTGQCLAVIRGFLGAVSSFVWKTTSDGDYLVTGSQDKSVRVWQVIANEGNWRVVLRWSSSQEALTATGTYIQDVQGLSLVNQQLLEQRGAVGKPIPPLSFETNKQLVGVTAAAAKFKILSKRRTLDTSSATQSSLSTGES</sequence>
<dbReference type="Pfam" id="PF25173">
    <property type="entry name" value="Beta-prop_WDR3_1st"/>
    <property type="match status" value="1"/>
</dbReference>
<dbReference type="CDD" id="cd00200">
    <property type="entry name" value="WD40"/>
    <property type="match status" value="1"/>
</dbReference>
<reference evidence="4 5" key="1">
    <citation type="journal article" date="2020" name="Fungal Divers.">
        <title>Resolving the Mortierellaceae phylogeny through synthesis of multi-gene phylogenetics and phylogenomics.</title>
        <authorList>
            <person name="Vandepol N."/>
            <person name="Liber J."/>
            <person name="Desiro A."/>
            <person name="Na H."/>
            <person name="Kennedy M."/>
            <person name="Barry K."/>
            <person name="Grigoriev I.V."/>
            <person name="Miller A.N."/>
            <person name="O'Donnell K."/>
            <person name="Stajich J.E."/>
            <person name="Bonito G."/>
        </authorList>
    </citation>
    <scope>NUCLEOTIDE SEQUENCE [LARGE SCALE GENOMIC DNA]</scope>
    <source>
        <strain evidence="4 5">AD045</strain>
    </source>
</reference>
<dbReference type="Gene3D" id="2.130.10.10">
    <property type="entry name" value="YVTN repeat-like/Quinoprotein amine dehydrogenase"/>
    <property type="match status" value="2"/>
</dbReference>
<keyword evidence="1 3" id="KW-0853">WD repeat</keyword>
<proteinExistence type="predicted"/>
<dbReference type="InterPro" id="IPR036322">
    <property type="entry name" value="WD40_repeat_dom_sf"/>
</dbReference>
<accession>A0ABQ7JHP5</accession>
<keyword evidence="5" id="KW-1185">Reference proteome</keyword>
<dbReference type="EMBL" id="JAAAIM010002308">
    <property type="protein sequence ID" value="KAG0273174.1"/>
    <property type="molecule type" value="Genomic_DNA"/>
</dbReference>
<dbReference type="PRINTS" id="PR00320">
    <property type="entry name" value="GPROTEINBRPT"/>
</dbReference>
<organism evidence="4 5">
    <name type="scientific">Linnemannia gamsii</name>
    <dbReference type="NCBI Taxonomy" id="64522"/>
    <lineage>
        <taxon>Eukaryota</taxon>
        <taxon>Fungi</taxon>
        <taxon>Fungi incertae sedis</taxon>
        <taxon>Mucoromycota</taxon>
        <taxon>Mortierellomycotina</taxon>
        <taxon>Mortierellomycetes</taxon>
        <taxon>Mortierellales</taxon>
        <taxon>Mortierellaceae</taxon>
        <taxon>Linnemannia</taxon>
    </lineage>
</organism>
<evidence type="ECO:0000256" key="3">
    <source>
        <dbReference type="PROSITE-ProRule" id="PRU00221"/>
    </source>
</evidence>
<keyword evidence="2" id="KW-0677">Repeat</keyword>
<evidence type="ECO:0008006" key="6">
    <source>
        <dbReference type="Google" id="ProtNLM"/>
    </source>
</evidence>
<dbReference type="PROSITE" id="PS50294">
    <property type="entry name" value="WD_REPEATS_REGION"/>
    <property type="match status" value="4"/>
</dbReference>
<dbReference type="InterPro" id="IPR015943">
    <property type="entry name" value="WD40/YVTN_repeat-like_dom_sf"/>
</dbReference>
<evidence type="ECO:0000256" key="2">
    <source>
        <dbReference type="ARBA" id="ARBA00022737"/>
    </source>
</evidence>
<dbReference type="InterPro" id="IPR020472">
    <property type="entry name" value="WD40_PAC1"/>
</dbReference>
<feature type="non-terminal residue" evidence="4">
    <location>
        <position position="276"/>
    </location>
</feature>
<evidence type="ECO:0000256" key="1">
    <source>
        <dbReference type="ARBA" id="ARBA00022574"/>
    </source>
</evidence>
<feature type="repeat" description="WD" evidence="3">
    <location>
        <begin position="19"/>
        <end position="60"/>
    </location>
</feature>
<evidence type="ECO:0000313" key="5">
    <source>
        <dbReference type="Proteomes" id="UP001194696"/>
    </source>
</evidence>
<dbReference type="SMART" id="SM00320">
    <property type="entry name" value="WD40"/>
    <property type="match status" value="4"/>
</dbReference>
<dbReference type="Proteomes" id="UP001194696">
    <property type="component" value="Unassembled WGS sequence"/>
</dbReference>
<protein>
    <recommendedName>
        <fullName evidence="6">WD40 repeat-like protein</fullName>
    </recommendedName>
</protein>
<dbReference type="InterPro" id="IPR019775">
    <property type="entry name" value="WD40_repeat_CS"/>
</dbReference>